<protein>
    <submittedName>
        <fullName evidence="1">Uncharacterized protein</fullName>
    </submittedName>
</protein>
<keyword evidence="2" id="KW-1185">Reference proteome</keyword>
<accession>A0A167TD07</accession>
<dbReference type="Proteomes" id="UP000076532">
    <property type="component" value="Unassembled WGS sequence"/>
</dbReference>
<name>A0A167TD07_9AGAM</name>
<organism evidence="1 2">
    <name type="scientific">Athelia psychrophila</name>
    <dbReference type="NCBI Taxonomy" id="1759441"/>
    <lineage>
        <taxon>Eukaryota</taxon>
        <taxon>Fungi</taxon>
        <taxon>Dikarya</taxon>
        <taxon>Basidiomycota</taxon>
        <taxon>Agaricomycotina</taxon>
        <taxon>Agaricomycetes</taxon>
        <taxon>Agaricomycetidae</taxon>
        <taxon>Atheliales</taxon>
        <taxon>Atheliaceae</taxon>
        <taxon>Athelia</taxon>
    </lineage>
</organism>
<gene>
    <name evidence="1" type="ORF">FIBSPDRAFT_556226</name>
</gene>
<sequence length="109" mass="12381">MGYALSQTRVAVTLTAQRPRPLEADKGDHPEMSNHNIVSILVLSRSIGSEGLQYYAWEWPRYINPLALSHWPFADPLQTTTVAHPTPFKYFAACSLSSCYHRNHGRRRA</sequence>
<dbReference type="EMBL" id="KV418289">
    <property type="protein sequence ID" value="KZP02813.1"/>
    <property type="molecule type" value="Genomic_DNA"/>
</dbReference>
<reference evidence="1 2" key="1">
    <citation type="journal article" date="2016" name="Mol. Biol. Evol.">
        <title>Comparative Genomics of Early-Diverging Mushroom-Forming Fungi Provides Insights into the Origins of Lignocellulose Decay Capabilities.</title>
        <authorList>
            <person name="Nagy L.G."/>
            <person name="Riley R."/>
            <person name="Tritt A."/>
            <person name="Adam C."/>
            <person name="Daum C."/>
            <person name="Floudas D."/>
            <person name="Sun H."/>
            <person name="Yadav J.S."/>
            <person name="Pangilinan J."/>
            <person name="Larsson K.H."/>
            <person name="Matsuura K."/>
            <person name="Barry K."/>
            <person name="Labutti K."/>
            <person name="Kuo R."/>
            <person name="Ohm R.A."/>
            <person name="Bhattacharya S.S."/>
            <person name="Shirouzu T."/>
            <person name="Yoshinaga Y."/>
            <person name="Martin F.M."/>
            <person name="Grigoriev I.V."/>
            <person name="Hibbett D.S."/>
        </authorList>
    </citation>
    <scope>NUCLEOTIDE SEQUENCE [LARGE SCALE GENOMIC DNA]</scope>
    <source>
        <strain evidence="1 2">CBS 109695</strain>
    </source>
</reference>
<dbReference type="AlphaFoldDB" id="A0A167TD07"/>
<evidence type="ECO:0000313" key="2">
    <source>
        <dbReference type="Proteomes" id="UP000076532"/>
    </source>
</evidence>
<evidence type="ECO:0000313" key="1">
    <source>
        <dbReference type="EMBL" id="KZP02813.1"/>
    </source>
</evidence>
<proteinExistence type="predicted"/>